<evidence type="ECO:0000313" key="2">
    <source>
        <dbReference type="Proteomes" id="UP001234495"/>
    </source>
</evidence>
<evidence type="ECO:0000313" key="1">
    <source>
        <dbReference type="EMBL" id="MDQ0230206.1"/>
    </source>
</evidence>
<accession>A0ABT9ZD77</accession>
<reference evidence="1 2" key="1">
    <citation type="submission" date="2023-07" db="EMBL/GenBank/DDBJ databases">
        <title>Genomic Encyclopedia of Type Strains, Phase IV (KMG-IV): sequencing the most valuable type-strain genomes for metagenomic binning, comparative biology and taxonomic classification.</title>
        <authorList>
            <person name="Goeker M."/>
        </authorList>
    </citation>
    <scope>NUCLEOTIDE SEQUENCE [LARGE SCALE GENOMIC DNA]</scope>
    <source>
        <strain evidence="1 2">DSM 29005</strain>
    </source>
</reference>
<dbReference type="Proteomes" id="UP001234495">
    <property type="component" value="Unassembled WGS sequence"/>
</dbReference>
<protein>
    <submittedName>
        <fullName evidence="1">Uncharacterized protein</fullName>
    </submittedName>
</protein>
<name>A0ABT9ZD77_9BACI</name>
<sequence length="98" mass="11742">MSKHSQFIQIIDRTIKVSENPRKKSRLFQWSRTVLLLPKLNIFEDFFNTYMIFSCDKSTKSCMDFAWNASAHDTLLRIKWHQHLYIPKENTFWSGGIK</sequence>
<keyword evidence="2" id="KW-1185">Reference proteome</keyword>
<comment type="caution">
    <text evidence="1">The sequence shown here is derived from an EMBL/GenBank/DDBJ whole genome shotgun (WGS) entry which is preliminary data.</text>
</comment>
<proteinExistence type="predicted"/>
<gene>
    <name evidence="1" type="ORF">J2S19_001458</name>
</gene>
<organism evidence="1 2">
    <name type="scientific">Metabacillus malikii</name>
    <dbReference type="NCBI Taxonomy" id="1504265"/>
    <lineage>
        <taxon>Bacteria</taxon>
        <taxon>Bacillati</taxon>
        <taxon>Bacillota</taxon>
        <taxon>Bacilli</taxon>
        <taxon>Bacillales</taxon>
        <taxon>Bacillaceae</taxon>
        <taxon>Metabacillus</taxon>
    </lineage>
</organism>
<dbReference type="EMBL" id="JAUSUD010000004">
    <property type="protein sequence ID" value="MDQ0230206.1"/>
    <property type="molecule type" value="Genomic_DNA"/>
</dbReference>